<keyword evidence="2" id="KW-1185">Reference proteome</keyword>
<dbReference type="Proteomes" id="UP001144323">
    <property type="component" value="Unassembled WGS sequence"/>
</dbReference>
<proteinExistence type="predicted"/>
<dbReference type="RefSeq" id="WP_281805147.1">
    <property type="nucleotide sequence ID" value="NZ_BSEC01000001.1"/>
</dbReference>
<dbReference type="EMBL" id="BSEC01000001">
    <property type="protein sequence ID" value="GLI94884.1"/>
    <property type="molecule type" value="Genomic_DNA"/>
</dbReference>
<comment type="caution">
    <text evidence="1">The sequence shown here is derived from an EMBL/GenBank/DDBJ whole genome shotgun (WGS) entry which is preliminary data.</text>
</comment>
<gene>
    <name evidence="1" type="ORF">LMG27198_38760</name>
</gene>
<name>A0A9W6LTY0_9HYPH</name>
<sequence length="104" mass="11695">MRIRQPACDLRIEGITRNVLGSPFKGAHAMKWRALFGLLGLLALTASASAQGTTAQRDACEDDAFRWCAYDIPDVDAIQACLWRNVRWISPACQAQMGYRPRRR</sequence>
<protein>
    <submittedName>
        <fullName evidence="1">Uncharacterized protein</fullName>
    </submittedName>
</protein>
<accession>A0A9W6LTY0</accession>
<evidence type="ECO:0000313" key="1">
    <source>
        <dbReference type="EMBL" id="GLI94884.1"/>
    </source>
</evidence>
<organism evidence="1 2">
    <name type="scientific">Methylocystis echinoides</name>
    <dbReference type="NCBI Taxonomy" id="29468"/>
    <lineage>
        <taxon>Bacteria</taxon>
        <taxon>Pseudomonadati</taxon>
        <taxon>Pseudomonadota</taxon>
        <taxon>Alphaproteobacteria</taxon>
        <taxon>Hyphomicrobiales</taxon>
        <taxon>Methylocystaceae</taxon>
        <taxon>Methylocystis</taxon>
    </lineage>
</organism>
<reference evidence="1" key="1">
    <citation type="journal article" date="2023" name="Int. J. Syst. Evol. Microbiol.">
        <title>Methylocystis iwaonis sp. nov., a type II methane-oxidizing bacterium from surface soil of a rice paddy field in Japan, and emended description of the genus Methylocystis (ex Whittenbury et al. 1970) Bowman et al. 1993.</title>
        <authorList>
            <person name="Kaise H."/>
            <person name="Sawadogo J.B."/>
            <person name="Alam M.S."/>
            <person name="Ueno C."/>
            <person name="Dianou D."/>
            <person name="Shinjo R."/>
            <person name="Asakawa S."/>
        </authorList>
    </citation>
    <scope>NUCLEOTIDE SEQUENCE</scope>
    <source>
        <strain evidence="1">LMG27198</strain>
    </source>
</reference>
<dbReference type="AlphaFoldDB" id="A0A9W6LTY0"/>
<evidence type="ECO:0000313" key="2">
    <source>
        <dbReference type="Proteomes" id="UP001144323"/>
    </source>
</evidence>